<proteinExistence type="predicted"/>
<reference evidence="1" key="1">
    <citation type="journal article" date="2019" name="bioRxiv">
        <title>The Genome of the Zebra Mussel, Dreissena polymorpha: A Resource for Invasive Species Research.</title>
        <authorList>
            <person name="McCartney M.A."/>
            <person name="Auch B."/>
            <person name="Kono T."/>
            <person name="Mallez S."/>
            <person name="Zhang Y."/>
            <person name="Obille A."/>
            <person name="Becker A."/>
            <person name="Abrahante J.E."/>
            <person name="Garbe J."/>
            <person name="Badalamenti J.P."/>
            <person name="Herman A."/>
            <person name="Mangelson H."/>
            <person name="Liachko I."/>
            <person name="Sullivan S."/>
            <person name="Sone E.D."/>
            <person name="Koren S."/>
            <person name="Silverstein K.A.T."/>
            <person name="Beckman K.B."/>
            <person name="Gohl D.M."/>
        </authorList>
    </citation>
    <scope>NUCLEOTIDE SEQUENCE</scope>
    <source>
        <strain evidence="1">Duluth1</strain>
        <tissue evidence="1">Whole animal</tissue>
    </source>
</reference>
<dbReference type="AlphaFoldDB" id="A0A9D4IPS8"/>
<protein>
    <submittedName>
        <fullName evidence="1">Uncharacterized protein</fullName>
    </submittedName>
</protein>
<comment type="caution">
    <text evidence="1">The sequence shown here is derived from an EMBL/GenBank/DDBJ whole genome shotgun (WGS) entry which is preliminary data.</text>
</comment>
<reference evidence="1" key="2">
    <citation type="submission" date="2020-11" db="EMBL/GenBank/DDBJ databases">
        <authorList>
            <person name="McCartney M.A."/>
            <person name="Auch B."/>
            <person name="Kono T."/>
            <person name="Mallez S."/>
            <person name="Becker A."/>
            <person name="Gohl D.M."/>
            <person name="Silverstein K.A.T."/>
            <person name="Koren S."/>
            <person name="Bechman K.B."/>
            <person name="Herman A."/>
            <person name="Abrahante J.E."/>
            <person name="Garbe J."/>
        </authorList>
    </citation>
    <scope>NUCLEOTIDE SEQUENCE</scope>
    <source>
        <strain evidence="1">Duluth1</strain>
        <tissue evidence="1">Whole animal</tissue>
    </source>
</reference>
<accession>A0A9D4IPS8</accession>
<evidence type="ECO:0000313" key="2">
    <source>
        <dbReference type="Proteomes" id="UP000828390"/>
    </source>
</evidence>
<dbReference type="EMBL" id="JAIWYP010000008">
    <property type="protein sequence ID" value="KAH3783636.1"/>
    <property type="molecule type" value="Genomic_DNA"/>
</dbReference>
<name>A0A9D4IPS8_DREPO</name>
<organism evidence="1 2">
    <name type="scientific">Dreissena polymorpha</name>
    <name type="common">Zebra mussel</name>
    <name type="synonym">Mytilus polymorpha</name>
    <dbReference type="NCBI Taxonomy" id="45954"/>
    <lineage>
        <taxon>Eukaryota</taxon>
        <taxon>Metazoa</taxon>
        <taxon>Spiralia</taxon>
        <taxon>Lophotrochozoa</taxon>
        <taxon>Mollusca</taxon>
        <taxon>Bivalvia</taxon>
        <taxon>Autobranchia</taxon>
        <taxon>Heteroconchia</taxon>
        <taxon>Euheterodonta</taxon>
        <taxon>Imparidentia</taxon>
        <taxon>Neoheterodontei</taxon>
        <taxon>Myida</taxon>
        <taxon>Dreissenoidea</taxon>
        <taxon>Dreissenidae</taxon>
        <taxon>Dreissena</taxon>
    </lineage>
</organism>
<gene>
    <name evidence="1" type="ORF">DPMN_161578</name>
</gene>
<keyword evidence="2" id="KW-1185">Reference proteome</keyword>
<dbReference type="Proteomes" id="UP000828390">
    <property type="component" value="Unassembled WGS sequence"/>
</dbReference>
<evidence type="ECO:0000313" key="1">
    <source>
        <dbReference type="EMBL" id="KAH3783636.1"/>
    </source>
</evidence>
<sequence length="196" mass="22905">MEDYSSFLSGVDFSPLDYGIQHTLSKDRRARLMYYIYRICSILNLPETDAFTRFSDYVSFREIGDEHLQELLDTAYMLRPKVLDGICMFVNDEMCMQAGYAVILLPTSHSSIGVAESYVDIPTIGSVEIMKVMMVKESWIRYMFTRPFTKLREDLRVYRLNMEEDAYVKAEEEAYVKAEEERFIHEQEKGPSCLIC</sequence>